<name>A0A4U5LXQ3_STECR</name>
<dbReference type="Proteomes" id="UP000298663">
    <property type="component" value="Unassembled WGS sequence"/>
</dbReference>
<feature type="compositionally biased region" description="Low complexity" evidence="1">
    <location>
        <begin position="62"/>
        <end position="82"/>
    </location>
</feature>
<protein>
    <submittedName>
        <fullName evidence="2">Uncharacterized protein</fullName>
    </submittedName>
</protein>
<sequence length="135" mass="14635">MYCSILSTLFTATIMMVKEASDAKKRRCCDSEFSPFFCSRRRGRSTSRPASPAPSVNLNAASDSTDFNSSGSNSGDSSGDVNLGPGFTLSTAMQIADELRRMGDEFETEFDLTGSTEDPCDSSIWDLVWDIVSLA</sequence>
<feature type="compositionally biased region" description="Low complexity" evidence="1">
    <location>
        <begin position="46"/>
        <end position="55"/>
    </location>
</feature>
<proteinExistence type="predicted"/>
<gene>
    <name evidence="2" type="ORF">L596_028158</name>
</gene>
<dbReference type="AlphaFoldDB" id="A0A4U5LXQ3"/>
<dbReference type="EMBL" id="AZBU02000011">
    <property type="protein sequence ID" value="TKR60983.1"/>
    <property type="molecule type" value="Genomic_DNA"/>
</dbReference>
<comment type="caution">
    <text evidence="2">The sequence shown here is derived from an EMBL/GenBank/DDBJ whole genome shotgun (WGS) entry which is preliminary data.</text>
</comment>
<reference evidence="2 3" key="2">
    <citation type="journal article" date="2019" name="G3 (Bethesda)">
        <title>Hybrid Assembly of the Genome of the Entomopathogenic Nematode Steinernema carpocapsae Identifies the X-Chromosome.</title>
        <authorList>
            <person name="Serra L."/>
            <person name="Macchietto M."/>
            <person name="Macias-Munoz A."/>
            <person name="McGill C.J."/>
            <person name="Rodriguez I.M."/>
            <person name="Rodriguez B."/>
            <person name="Murad R."/>
            <person name="Mortazavi A."/>
        </authorList>
    </citation>
    <scope>NUCLEOTIDE SEQUENCE [LARGE SCALE GENOMIC DNA]</scope>
    <source>
        <strain evidence="2 3">ALL</strain>
    </source>
</reference>
<reference evidence="2 3" key="1">
    <citation type="journal article" date="2015" name="Genome Biol.">
        <title>Comparative genomics of Steinernema reveals deeply conserved gene regulatory networks.</title>
        <authorList>
            <person name="Dillman A.R."/>
            <person name="Macchietto M."/>
            <person name="Porter C.F."/>
            <person name="Rogers A."/>
            <person name="Williams B."/>
            <person name="Antoshechkin I."/>
            <person name="Lee M.M."/>
            <person name="Goodwin Z."/>
            <person name="Lu X."/>
            <person name="Lewis E.E."/>
            <person name="Goodrich-Blair H."/>
            <person name="Stock S.P."/>
            <person name="Adams B.J."/>
            <person name="Sternberg P.W."/>
            <person name="Mortazavi A."/>
        </authorList>
    </citation>
    <scope>NUCLEOTIDE SEQUENCE [LARGE SCALE GENOMIC DNA]</scope>
    <source>
        <strain evidence="2 3">ALL</strain>
    </source>
</reference>
<organism evidence="2 3">
    <name type="scientific">Steinernema carpocapsae</name>
    <name type="common">Entomopathogenic nematode</name>
    <dbReference type="NCBI Taxonomy" id="34508"/>
    <lineage>
        <taxon>Eukaryota</taxon>
        <taxon>Metazoa</taxon>
        <taxon>Ecdysozoa</taxon>
        <taxon>Nematoda</taxon>
        <taxon>Chromadorea</taxon>
        <taxon>Rhabditida</taxon>
        <taxon>Tylenchina</taxon>
        <taxon>Panagrolaimomorpha</taxon>
        <taxon>Strongyloidoidea</taxon>
        <taxon>Steinernematidae</taxon>
        <taxon>Steinernema</taxon>
    </lineage>
</organism>
<keyword evidence="3" id="KW-1185">Reference proteome</keyword>
<evidence type="ECO:0000313" key="2">
    <source>
        <dbReference type="EMBL" id="TKR60983.1"/>
    </source>
</evidence>
<evidence type="ECO:0000313" key="3">
    <source>
        <dbReference type="Proteomes" id="UP000298663"/>
    </source>
</evidence>
<accession>A0A4U5LXQ3</accession>
<evidence type="ECO:0000256" key="1">
    <source>
        <dbReference type="SAM" id="MobiDB-lite"/>
    </source>
</evidence>
<feature type="region of interest" description="Disordered" evidence="1">
    <location>
        <begin position="37"/>
        <end position="85"/>
    </location>
</feature>